<dbReference type="GO" id="GO:0030313">
    <property type="term" value="C:cell envelope"/>
    <property type="evidence" value="ECO:0007669"/>
    <property type="project" value="UniProtKB-SubCell"/>
</dbReference>
<dbReference type="GO" id="GO:0030246">
    <property type="term" value="F:carbohydrate binding"/>
    <property type="evidence" value="ECO:0007669"/>
    <property type="project" value="UniProtKB-ARBA"/>
</dbReference>
<dbReference type="Proteomes" id="UP000186216">
    <property type="component" value="Unassembled WGS sequence"/>
</dbReference>
<dbReference type="CDD" id="cd06307">
    <property type="entry name" value="PBP1_sugar_binding"/>
    <property type="match status" value="1"/>
</dbReference>
<dbReference type="EMBL" id="FTOU01000009">
    <property type="protein sequence ID" value="SIS92509.1"/>
    <property type="molecule type" value="Genomic_DNA"/>
</dbReference>
<reference evidence="5 6" key="1">
    <citation type="submission" date="2017-01" db="EMBL/GenBank/DDBJ databases">
        <authorList>
            <person name="Varghese N."/>
            <person name="Submissions S."/>
        </authorList>
    </citation>
    <scope>NUCLEOTIDE SEQUENCE [LARGE SCALE GENOMIC DNA]</scope>
    <source>
        <strain evidence="5 6">DSM 18447</strain>
    </source>
</reference>
<evidence type="ECO:0000313" key="5">
    <source>
        <dbReference type="EMBL" id="SIS92509.1"/>
    </source>
</evidence>
<organism evidence="5 6">
    <name type="scientific">Paracoccus saliphilus</name>
    <dbReference type="NCBI Taxonomy" id="405559"/>
    <lineage>
        <taxon>Bacteria</taxon>
        <taxon>Pseudomonadati</taxon>
        <taxon>Pseudomonadota</taxon>
        <taxon>Alphaproteobacteria</taxon>
        <taxon>Rhodobacterales</taxon>
        <taxon>Paracoccaceae</taxon>
        <taxon>Paracoccus</taxon>
    </lineage>
</organism>
<sequence length="299" mass="32574">MRVLELARETGFLSQADVERFVTPPPPNIVFLLPSGGNPYLRLLGDRLRRRVSAKNAGEPALRCFFIEGFNAKALAAALRQNAGWADGIAFFAIEHPLVRDAAIEISELGKRLVTIVSDLGSHSPVDYIGLDNHTVGRTAGFLMGRFLNRRAGSVALVAGSRQYRAHCEREAGIMSIMDEMFPDLHVMAMREGHDDPGENYRHALNLLEQKPDLVGIYNVGGASGGICRALRECNRADIVTIGHGLTTDTRKALLDGTLDAVFDLAADEVIARAIAALVAPETATSLPKFDIFFRENLP</sequence>
<evidence type="ECO:0000313" key="6">
    <source>
        <dbReference type="Proteomes" id="UP000186216"/>
    </source>
</evidence>
<gene>
    <name evidence="5" type="ORF">SAMN05421772_1091</name>
</gene>
<evidence type="ECO:0000259" key="4">
    <source>
        <dbReference type="Pfam" id="PF13407"/>
    </source>
</evidence>
<accession>A0AA45W5A0</accession>
<dbReference type="Pfam" id="PF13407">
    <property type="entry name" value="Peripla_BP_4"/>
    <property type="match status" value="1"/>
</dbReference>
<evidence type="ECO:0000256" key="2">
    <source>
        <dbReference type="ARBA" id="ARBA00007639"/>
    </source>
</evidence>
<dbReference type="PANTHER" id="PTHR46847:SF1">
    <property type="entry name" value="D-ALLOSE-BINDING PERIPLASMIC PROTEIN-RELATED"/>
    <property type="match status" value="1"/>
</dbReference>
<dbReference type="SUPFAM" id="SSF53822">
    <property type="entry name" value="Periplasmic binding protein-like I"/>
    <property type="match status" value="1"/>
</dbReference>
<comment type="subcellular location">
    <subcellularLocation>
        <location evidence="1">Cell envelope</location>
    </subcellularLocation>
</comment>
<evidence type="ECO:0000256" key="1">
    <source>
        <dbReference type="ARBA" id="ARBA00004196"/>
    </source>
</evidence>
<proteinExistence type="inferred from homology"/>
<dbReference type="InterPro" id="IPR025997">
    <property type="entry name" value="SBP_2_dom"/>
</dbReference>
<keyword evidence="3" id="KW-0732">Signal</keyword>
<comment type="similarity">
    <text evidence="2">Belongs to the bacterial solute-binding protein 2 family.</text>
</comment>
<protein>
    <submittedName>
        <fullName evidence="5">Transcriptional regulator, LacI family</fullName>
    </submittedName>
</protein>
<dbReference type="Gene3D" id="3.40.50.2300">
    <property type="match status" value="1"/>
</dbReference>
<evidence type="ECO:0000256" key="3">
    <source>
        <dbReference type="ARBA" id="ARBA00022729"/>
    </source>
</evidence>
<dbReference type="AlphaFoldDB" id="A0AA45W5A0"/>
<comment type="caution">
    <text evidence="5">The sequence shown here is derived from an EMBL/GenBank/DDBJ whole genome shotgun (WGS) entry which is preliminary data.</text>
</comment>
<dbReference type="PANTHER" id="PTHR46847">
    <property type="entry name" value="D-ALLOSE-BINDING PERIPLASMIC PROTEIN-RELATED"/>
    <property type="match status" value="1"/>
</dbReference>
<name>A0AA45W5A0_9RHOB</name>
<feature type="domain" description="Periplasmic binding protein" evidence="4">
    <location>
        <begin position="29"/>
        <end position="279"/>
    </location>
</feature>
<dbReference type="InterPro" id="IPR028082">
    <property type="entry name" value="Peripla_BP_I"/>
</dbReference>